<accession>A0AAV5HYI5</accession>
<keyword evidence="2" id="KW-1185">Reference proteome</keyword>
<comment type="caution">
    <text evidence="1">The sequence shown here is derived from an EMBL/GenBank/DDBJ whole genome shotgun (WGS) entry which is preliminary data.</text>
</comment>
<dbReference type="AlphaFoldDB" id="A0AAV5HYI5"/>
<organism evidence="1 2">
    <name type="scientific">Rubroshorea leprosula</name>
    <dbReference type="NCBI Taxonomy" id="152421"/>
    <lineage>
        <taxon>Eukaryota</taxon>
        <taxon>Viridiplantae</taxon>
        <taxon>Streptophyta</taxon>
        <taxon>Embryophyta</taxon>
        <taxon>Tracheophyta</taxon>
        <taxon>Spermatophyta</taxon>
        <taxon>Magnoliopsida</taxon>
        <taxon>eudicotyledons</taxon>
        <taxon>Gunneridae</taxon>
        <taxon>Pentapetalae</taxon>
        <taxon>rosids</taxon>
        <taxon>malvids</taxon>
        <taxon>Malvales</taxon>
        <taxon>Dipterocarpaceae</taxon>
        <taxon>Rubroshorea</taxon>
    </lineage>
</organism>
<dbReference type="EMBL" id="BPVZ01000005">
    <property type="protein sequence ID" value="GKU91820.1"/>
    <property type="molecule type" value="Genomic_DNA"/>
</dbReference>
<dbReference type="PANTHER" id="PTHR24121">
    <property type="entry name" value="NO MECHANORECEPTOR POTENTIAL C, ISOFORM D-RELATED"/>
    <property type="match status" value="1"/>
</dbReference>
<proteinExistence type="predicted"/>
<dbReference type="Proteomes" id="UP001054252">
    <property type="component" value="Unassembled WGS sequence"/>
</dbReference>
<reference evidence="1 2" key="1">
    <citation type="journal article" date="2021" name="Commun. Biol.">
        <title>The genome of Shorea leprosula (Dipterocarpaceae) highlights the ecological relevance of drought in aseasonal tropical rainforests.</title>
        <authorList>
            <person name="Ng K.K.S."/>
            <person name="Kobayashi M.J."/>
            <person name="Fawcett J.A."/>
            <person name="Hatakeyama M."/>
            <person name="Paape T."/>
            <person name="Ng C.H."/>
            <person name="Ang C.C."/>
            <person name="Tnah L.H."/>
            <person name="Lee C.T."/>
            <person name="Nishiyama T."/>
            <person name="Sese J."/>
            <person name="O'Brien M.J."/>
            <person name="Copetti D."/>
            <person name="Mohd Noor M.I."/>
            <person name="Ong R.C."/>
            <person name="Putra M."/>
            <person name="Sireger I.Z."/>
            <person name="Indrioko S."/>
            <person name="Kosugi Y."/>
            <person name="Izuno A."/>
            <person name="Isagi Y."/>
            <person name="Lee S.L."/>
            <person name="Shimizu K.K."/>
        </authorList>
    </citation>
    <scope>NUCLEOTIDE SEQUENCE [LARGE SCALE GENOMIC DNA]</scope>
    <source>
        <strain evidence="1">214</strain>
    </source>
</reference>
<gene>
    <name evidence="1" type="ORF">SLEP1_g5635</name>
</gene>
<evidence type="ECO:0000313" key="2">
    <source>
        <dbReference type="Proteomes" id="UP001054252"/>
    </source>
</evidence>
<sequence length="227" mass="25437">MAAVHGSGSSVVLDVNPDMVQEDSINQLADDGNQLNSKRYYRATKGDFHSFEQIDADSLTQLVTRVDENTILHICITAAIPYYQRKIARTESVDFVNQALAQCKELLWQPNKKGETIFTLMKNVVRDTALHEAVRCTYLQVVKILIDEDHCYQYGLDNDGETPPYIATEMGARHVVEEILKCESPDYHGPHGRTTLHAAVLCKNDDITLPLVFQDAAADLHHATKVL</sequence>
<dbReference type="PANTHER" id="PTHR24121:SF22">
    <property type="entry name" value="PROTEIN ACCELERATED CELL DEATH 6-LIKE"/>
    <property type="match status" value="1"/>
</dbReference>
<name>A0AAV5HYI5_9ROSI</name>
<dbReference type="Pfam" id="PF12796">
    <property type="entry name" value="Ank_2"/>
    <property type="match status" value="1"/>
</dbReference>
<dbReference type="InterPro" id="IPR036770">
    <property type="entry name" value="Ankyrin_rpt-contain_sf"/>
</dbReference>
<dbReference type="Gene3D" id="1.25.40.20">
    <property type="entry name" value="Ankyrin repeat-containing domain"/>
    <property type="match status" value="1"/>
</dbReference>
<dbReference type="SUPFAM" id="SSF48403">
    <property type="entry name" value="Ankyrin repeat"/>
    <property type="match status" value="1"/>
</dbReference>
<protein>
    <submittedName>
        <fullName evidence="1">Uncharacterized protein</fullName>
    </submittedName>
</protein>
<evidence type="ECO:0000313" key="1">
    <source>
        <dbReference type="EMBL" id="GKU91820.1"/>
    </source>
</evidence>
<dbReference type="InterPro" id="IPR002110">
    <property type="entry name" value="Ankyrin_rpt"/>
</dbReference>